<gene>
    <name evidence="1" type="ORF">Fcan01_07554</name>
</gene>
<accession>A0A226EII6</accession>
<keyword evidence="2" id="KW-1185">Reference proteome</keyword>
<evidence type="ECO:0000313" key="1">
    <source>
        <dbReference type="EMBL" id="OXA57523.1"/>
    </source>
</evidence>
<protein>
    <submittedName>
        <fullName evidence="1">Uncharacterized protein</fullName>
    </submittedName>
</protein>
<name>A0A226EII6_FOLCA</name>
<comment type="caution">
    <text evidence="1">The sequence shown here is derived from an EMBL/GenBank/DDBJ whole genome shotgun (WGS) entry which is preliminary data.</text>
</comment>
<dbReference type="EMBL" id="LNIX01000003">
    <property type="protein sequence ID" value="OXA57523.1"/>
    <property type="molecule type" value="Genomic_DNA"/>
</dbReference>
<dbReference type="Proteomes" id="UP000198287">
    <property type="component" value="Unassembled WGS sequence"/>
</dbReference>
<organism evidence="1 2">
    <name type="scientific">Folsomia candida</name>
    <name type="common">Springtail</name>
    <dbReference type="NCBI Taxonomy" id="158441"/>
    <lineage>
        <taxon>Eukaryota</taxon>
        <taxon>Metazoa</taxon>
        <taxon>Ecdysozoa</taxon>
        <taxon>Arthropoda</taxon>
        <taxon>Hexapoda</taxon>
        <taxon>Collembola</taxon>
        <taxon>Entomobryomorpha</taxon>
        <taxon>Isotomoidea</taxon>
        <taxon>Isotomidae</taxon>
        <taxon>Proisotominae</taxon>
        <taxon>Folsomia</taxon>
    </lineage>
</organism>
<evidence type="ECO:0000313" key="2">
    <source>
        <dbReference type="Proteomes" id="UP000198287"/>
    </source>
</evidence>
<sequence length="173" mass="19315">MLTVEEAREGRSELRAAIFLPATRRRQCRNGHFALTNLAPTFLWGDLMGEINLFPHCGPHTAVEGTAPAFPLQTPELTATTAAIYAARLCSIYPPLCLTTLRRDEMIVNIFLLSFSQYFQLGINFFKVSKGHLPNLFVPSSLLGSIEYDDDDELRRKATANEGYEGIGHSIRL</sequence>
<proteinExistence type="predicted"/>
<reference evidence="1 2" key="1">
    <citation type="submission" date="2015-12" db="EMBL/GenBank/DDBJ databases">
        <title>The genome of Folsomia candida.</title>
        <authorList>
            <person name="Faddeeva A."/>
            <person name="Derks M.F."/>
            <person name="Anvar Y."/>
            <person name="Smit S."/>
            <person name="Van Straalen N."/>
            <person name="Roelofs D."/>
        </authorList>
    </citation>
    <scope>NUCLEOTIDE SEQUENCE [LARGE SCALE GENOMIC DNA]</scope>
    <source>
        <strain evidence="1 2">VU population</strain>
        <tissue evidence="1">Whole body</tissue>
    </source>
</reference>
<dbReference type="AlphaFoldDB" id="A0A226EII6"/>